<dbReference type="PANTHER" id="PTHR32432">
    <property type="entry name" value="CELL DIVISION PROTEIN FTSA-RELATED"/>
    <property type="match status" value="1"/>
</dbReference>
<evidence type="ECO:0000256" key="3">
    <source>
        <dbReference type="ARBA" id="ARBA00023136"/>
    </source>
</evidence>
<dbReference type="HAMAP" id="MF_02033">
    <property type="entry name" value="FtsA"/>
    <property type="match status" value="1"/>
</dbReference>
<dbReference type="NCBIfam" id="TIGR01174">
    <property type="entry name" value="ftsA"/>
    <property type="match status" value="1"/>
</dbReference>
<dbReference type="SUPFAM" id="SSF53067">
    <property type="entry name" value="Actin-like ATPase domain"/>
    <property type="match status" value="2"/>
</dbReference>
<comment type="similarity">
    <text evidence="5 6">Belongs to the FtsA/MreB family.</text>
</comment>
<dbReference type="EMBL" id="JBHRYQ010000001">
    <property type="protein sequence ID" value="MFC3811566.1"/>
    <property type="molecule type" value="Genomic_DNA"/>
</dbReference>
<comment type="function">
    <text evidence="5 6">Cell division protein that is involved in the assembly of the Z ring. May serve as a membrane anchor for the Z ring.</text>
</comment>
<dbReference type="Gene3D" id="3.30.420.40">
    <property type="match status" value="2"/>
</dbReference>
<evidence type="ECO:0000259" key="8">
    <source>
        <dbReference type="SMART" id="SM00842"/>
    </source>
</evidence>
<dbReference type="GO" id="GO:0051301">
    <property type="term" value="P:cell division"/>
    <property type="evidence" value="ECO:0007669"/>
    <property type="project" value="UniProtKB-KW"/>
</dbReference>
<comment type="subunit">
    <text evidence="5">Self-interacts. Interacts with FtsZ.</text>
</comment>
<feature type="region of interest" description="Disordered" evidence="7">
    <location>
        <begin position="417"/>
        <end position="443"/>
    </location>
</feature>
<dbReference type="InterPro" id="IPR050696">
    <property type="entry name" value="FtsA/MreB"/>
</dbReference>
<dbReference type="PANTHER" id="PTHR32432:SF4">
    <property type="entry name" value="CELL DIVISION PROTEIN FTSA"/>
    <property type="match status" value="1"/>
</dbReference>
<proteinExistence type="inferred from homology"/>
<gene>
    <name evidence="5 9" type="primary">ftsA</name>
    <name evidence="9" type="ORF">ACFOOI_12970</name>
</gene>
<evidence type="ECO:0000256" key="2">
    <source>
        <dbReference type="ARBA" id="ARBA00022618"/>
    </source>
</evidence>
<reference evidence="10" key="1">
    <citation type="journal article" date="2019" name="Int. J. Syst. Evol. Microbiol.">
        <title>The Global Catalogue of Microorganisms (GCM) 10K type strain sequencing project: providing services to taxonomists for standard genome sequencing and annotation.</title>
        <authorList>
            <consortium name="The Broad Institute Genomics Platform"/>
            <consortium name="The Broad Institute Genome Sequencing Center for Infectious Disease"/>
            <person name="Wu L."/>
            <person name="Ma J."/>
        </authorList>
    </citation>
    <scope>NUCLEOTIDE SEQUENCE [LARGE SCALE GENOMIC DNA]</scope>
    <source>
        <strain evidence="10">CECT 7956</strain>
    </source>
</reference>
<evidence type="ECO:0000256" key="6">
    <source>
        <dbReference type="PIRNR" id="PIRNR003101"/>
    </source>
</evidence>
<comment type="subcellular location">
    <subcellularLocation>
        <location evidence="5">Cell membrane</location>
        <topology evidence="5">Peripheral membrane protein</topology>
        <orientation evidence="5">Cytoplasmic side</orientation>
    </subcellularLocation>
    <text evidence="5">Localizes to the Z ring in an FtsZ-dependent manner. Targeted to the membrane through a conserved C-terminal amphipathic helix.</text>
</comment>
<dbReference type="SMART" id="SM00842">
    <property type="entry name" value="FtsA"/>
    <property type="match status" value="1"/>
</dbReference>
<evidence type="ECO:0000256" key="5">
    <source>
        <dbReference type="HAMAP-Rule" id="MF_02033"/>
    </source>
</evidence>
<accession>A0ABV7YZX7</accession>
<keyword evidence="10" id="KW-1185">Reference proteome</keyword>
<feature type="domain" description="SHS2" evidence="8">
    <location>
        <begin position="7"/>
        <end position="210"/>
    </location>
</feature>
<keyword evidence="2 5" id="KW-0132">Cell division</keyword>
<sequence>MEEENLVVGLDIGTSKICAVAGFMQSDGAIKVSGFVERPVSPKDEVLNRGEIENAQRTIEIIDEVLEELAENLKINLETVNINISNPDIKGIQHKGKVTKSGENKQIHQVDVDKLLDDVKVTYKSNPGNLVLHCMPQDFYVNDVKAGEKVVGKFGVQIGGDFYFLSTKTESIENLYYTIKNVKAKTEDPNANPIQIEHVLLSSVADAMSLLDSSIDDKRNGVALVNIGAEMTEISIYQKSGLRYYKSMPIGGHAITNDLREAFNISFEDAEILKKVCGNIPSKSISENEIAVIERKEGLAPIEIIMKNASLVVEWRLKEIAAIIKSEIIRSGYDNTLTNGIILTGGTSSMAIIKDIFIHVCKTKGIRKAKINSKINFNGFEFINKPKYSTVLGLLMPSYINFDSRLDNRILKHAPLVESKQETSTPQSGGKPKSVKTEKSSKGSLFDRMKKFITDDNMDDDYS</sequence>
<dbReference type="Pfam" id="PF02491">
    <property type="entry name" value="SHS2_FTSA"/>
    <property type="match status" value="1"/>
</dbReference>
<protein>
    <recommendedName>
        <fullName evidence="5 6">Cell division protein FtsA</fullName>
    </recommendedName>
</protein>
<dbReference type="InterPro" id="IPR043129">
    <property type="entry name" value="ATPase_NBD"/>
</dbReference>
<evidence type="ECO:0000256" key="7">
    <source>
        <dbReference type="SAM" id="MobiDB-lite"/>
    </source>
</evidence>
<evidence type="ECO:0000313" key="9">
    <source>
        <dbReference type="EMBL" id="MFC3811566.1"/>
    </source>
</evidence>
<organism evidence="9 10">
    <name type="scientific">Lacihabitans lacunae</name>
    <dbReference type="NCBI Taxonomy" id="1028214"/>
    <lineage>
        <taxon>Bacteria</taxon>
        <taxon>Pseudomonadati</taxon>
        <taxon>Bacteroidota</taxon>
        <taxon>Cytophagia</taxon>
        <taxon>Cytophagales</taxon>
        <taxon>Leadbetterellaceae</taxon>
        <taxon>Lacihabitans</taxon>
    </lineage>
</organism>
<evidence type="ECO:0000313" key="10">
    <source>
        <dbReference type="Proteomes" id="UP001595616"/>
    </source>
</evidence>
<dbReference type="InterPro" id="IPR020823">
    <property type="entry name" value="Cell_div_FtsA"/>
</dbReference>
<dbReference type="InterPro" id="IPR003494">
    <property type="entry name" value="SHS2_FtsA"/>
</dbReference>
<dbReference type="Proteomes" id="UP001595616">
    <property type="component" value="Unassembled WGS sequence"/>
</dbReference>
<keyword evidence="4 5" id="KW-0131">Cell cycle</keyword>
<dbReference type="Pfam" id="PF14450">
    <property type="entry name" value="FtsA"/>
    <property type="match status" value="1"/>
</dbReference>
<dbReference type="RefSeq" id="WP_379838403.1">
    <property type="nucleotide sequence ID" value="NZ_JBHRYQ010000001.1"/>
</dbReference>
<evidence type="ECO:0000256" key="4">
    <source>
        <dbReference type="ARBA" id="ARBA00023306"/>
    </source>
</evidence>
<dbReference type="PIRSF" id="PIRSF003101">
    <property type="entry name" value="FtsA"/>
    <property type="match status" value="1"/>
</dbReference>
<evidence type="ECO:0000256" key="1">
    <source>
        <dbReference type="ARBA" id="ARBA00022475"/>
    </source>
</evidence>
<comment type="caution">
    <text evidence="9">The sequence shown here is derived from an EMBL/GenBank/DDBJ whole genome shotgun (WGS) entry which is preliminary data.</text>
</comment>
<keyword evidence="1 5" id="KW-1003">Cell membrane</keyword>
<name>A0ABV7YZX7_9BACT</name>
<keyword evidence="3 5" id="KW-0472">Membrane</keyword>